<dbReference type="Pfam" id="PF24478">
    <property type="entry name" value="DCX2_DCDC1"/>
    <property type="match status" value="1"/>
</dbReference>
<dbReference type="GO" id="GO:0008017">
    <property type="term" value="F:microtubule binding"/>
    <property type="evidence" value="ECO:0007669"/>
    <property type="project" value="InterPro"/>
</dbReference>
<evidence type="ECO:0000313" key="2">
    <source>
        <dbReference type="Ensembl" id="ENSCGRP00001017716.1"/>
    </source>
</evidence>
<dbReference type="Ensembl" id="ENSCGRT00001021960.1">
    <property type="protein sequence ID" value="ENSCGRP00001017716.1"/>
    <property type="gene ID" value="ENSCGRG00001017684.1"/>
</dbReference>
<dbReference type="Gene3D" id="3.10.20.230">
    <property type="entry name" value="Doublecortin domain"/>
    <property type="match status" value="1"/>
</dbReference>
<dbReference type="GO" id="GO:1902412">
    <property type="term" value="P:regulation of mitotic cytokinesis"/>
    <property type="evidence" value="ECO:0007669"/>
    <property type="project" value="InterPro"/>
</dbReference>
<dbReference type="PANTHER" id="PTHR46302">
    <property type="entry name" value="DOUBLECORTIN DOMAIN-CONTAINING PROTEIN 1"/>
    <property type="match status" value="1"/>
</dbReference>
<dbReference type="InterPro" id="IPR056415">
    <property type="entry name" value="DCX2_DCDC1"/>
</dbReference>
<sequence>MVPTQSPLQPVVVEGGWTEQTQEEMQLMELIRQTEAQLSEGQELQSRRSLIATPCKVTQQQQGLYQAPQVKRVWAYQNGGRPDDGTYAWASTISELLDDCTARLKMSHPAKALFTSNGELIQSWDTIERDMTVCVSSGHGFMTSKEKKQLMEVKANYARIRRQQGPEATDIVLSPSMKLLSLMQLHK</sequence>
<dbReference type="CDD" id="cd17159">
    <property type="entry name" value="DCX4_DCDC5"/>
    <property type="match status" value="1"/>
</dbReference>
<reference evidence="2" key="2">
    <citation type="submission" date="2025-09" db="UniProtKB">
        <authorList>
            <consortium name="Ensembl"/>
        </authorList>
    </citation>
    <scope>IDENTIFICATION</scope>
</reference>
<evidence type="ECO:0000313" key="3">
    <source>
        <dbReference type="Proteomes" id="UP000694386"/>
    </source>
</evidence>
<dbReference type="GO" id="GO:0030496">
    <property type="term" value="C:midbody"/>
    <property type="evidence" value="ECO:0007669"/>
    <property type="project" value="TreeGrafter"/>
</dbReference>
<dbReference type="PANTHER" id="PTHR46302:SF3">
    <property type="entry name" value="DOUBLECORTIN DOMAIN-CONTAINING PROTEIN 1"/>
    <property type="match status" value="1"/>
</dbReference>
<dbReference type="GO" id="GO:0035556">
    <property type="term" value="P:intracellular signal transduction"/>
    <property type="evidence" value="ECO:0007669"/>
    <property type="project" value="InterPro"/>
</dbReference>
<feature type="domain" description="DCDC1 second doublecortin-like" evidence="1">
    <location>
        <begin position="69"/>
        <end position="129"/>
    </location>
</feature>
<dbReference type="InterPro" id="IPR043188">
    <property type="entry name" value="DCDC1"/>
</dbReference>
<evidence type="ECO:0000259" key="1">
    <source>
        <dbReference type="Pfam" id="PF24478"/>
    </source>
</evidence>
<accession>A0A8C2QJX2</accession>
<reference evidence="2" key="1">
    <citation type="submission" date="2025-08" db="UniProtKB">
        <authorList>
            <consortium name="Ensembl"/>
        </authorList>
    </citation>
    <scope>IDENTIFICATION</scope>
</reference>
<organism evidence="2 3">
    <name type="scientific">Cricetulus griseus</name>
    <name type="common">Chinese hamster</name>
    <name type="synonym">Cricetulus barabensis griseus</name>
    <dbReference type="NCBI Taxonomy" id="10029"/>
    <lineage>
        <taxon>Eukaryota</taxon>
        <taxon>Metazoa</taxon>
        <taxon>Chordata</taxon>
        <taxon>Craniata</taxon>
        <taxon>Vertebrata</taxon>
        <taxon>Euteleostomi</taxon>
        <taxon>Mammalia</taxon>
        <taxon>Eutheria</taxon>
        <taxon>Euarchontoglires</taxon>
        <taxon>Glires</taxon>
        <taxon>Rodentia</taxon>
        <taxon>Myomorpha</taxon>
        <taxon>Muroidea</taxon>
        <taxon>Cricetidae</taxon>
        <taxon>Cricetinae</taxon>
        <taxon>Cricetulus</taxon>
    </lineage>
</organism>
<dbReference type="SUPFAM" id="SSF89837">
    <property type="entry name" value="Doublecortin (DC)"/>
    <property type="match status" value="1"/>
</dbReference>
<dbReference type="AlphaFoldDB" id="A0A8C2QJX2"/>
<dbReference type="OMA" id="YAWASTI"/>
<name>A0A8C2QJX2_CRIGR</name>
<dbReference type="Proteomes" id="UP000694386">
    <property type="component" value="Unplaced"/>
</dbReference>
<proteinExistence type="predicted"/>
<protein>
    <recommendedName>
        <fullName evidence="1">DCDC1 second doublecortin-like domain-containing protein</fullName>
    </recommendedName>
</protein>
<dbReference type="InterPro" id="IPR036572">
    <property type="entry name" value="Doublecortin_dom_sf"/>
</dbReference>